<dbReference type="InterPro" id="IPR004373">
    <property type="entry name" value="RF-1"/>
</dbReference>
<evidence type="ECO:0000313" key="10">
    <source>
        <dbReference type="EMBL" id="ADI13781.1"/>
    </source>
</evidence>
<evidence type="ECO:0000259" key="9">
    <source>
        <dbReference type="PROSITE" id="PS00745"/>
    </source>
</evidence>
<evidence type="ECO:0000256" key="8">
    <source>
        <dbReference type="SAM" id="MobiDB-lite"/>
    </source>
</evidence>
<comment type="function">
    <text evidence="1 5">Peptide chain release factor 1 directs the termination of translation in response to the peptide chain termination codons UAG and UAA.</text>
</comment>
<dbReference type="Pfam" id="PF03462">
    <property type="entry name" value="PCRF"/>
    <property type="match status" value="1"/>
</dbReference>
<dbReference type="OrthoDB" id="9806673at2"/>
<dbReference type="InterPro" id="IPR005139">
    <property type="entry name" value="PCRF"/>
</dbReference>
<feature type="coiled-coil region" evidence="7">
    <location>
        <begin position="262"/>
        <end position="294"/>
    </location>
</feature>
<comment type="subcellular location">
    <subcellularLocation>
        <location evidence="5">Cytoplasm</location>
    </subcellularLocation>
</comment>
<keyword evidence="7" id="KW-0175">Coiled coil</keyword>
<dbReference type="GO" id="GO:0005737">
    <property type="term" value="C:cytoplasm"/>
    <property type="evidence" value="ECO:0007669"/>
    <property type="project" value="UniProtKB-SubCell"/>
</dbReference>
<accession>D7CTC4</accession>
<dbReference type="PROSITE" id="PS00745">
    <property type="entry name" value="RF_PROK_I"/>
    <property type="match status" value="1"/>
</dbReference>
<evidence type="ECO:0000256" key="6">
    <source>
        <dbReference type="NCBIfam" id="TIGR00019"/>
    </source>
</evidence>
<gene>
    <name evidence="5" type="primary">prfA</name>
    <name evidence="10" type="ordered locus">Trad_0645</name>
</gene>
<dbReference type="Proteomes" id="UP000000379">
    <property type="component" value="Chromosome"/>
</dbReference>
<dbReference type="PANTHER" id="PTHR43804">
    <property type="entry name" value="LD18447P"/>
    <property type="match status" value="1"/>
</dbReference>
<keyword evidence="5" id="KW-0963">Cytoplasm</keyword>
<evidence type="ECO:0000256" key="2">
    <source>
        <dbReference type="ARBA" id="ARBA00010835"/>
    </source>
</evidence>
<dbReference type="Gene3D" id="6.10.140.1950">
    <property type="match status" value="1"/>
</dbReference>
<dbReference type="GO" id="GO:0016149">
    <property type="term" value="F:translation release factor activity, codon specific"/>
    <property type="evidence" value="ECO:0007669"/>
    <property type="project" value="UniProtKB-UniRule"/>
</dbReference>
<dbReference type="KEGG" id="tra:Trad_0645"/>
<comment type="PTM">
    <text evidence="5">Methylated by PrmC. Methylation increases the termination efficiency of RF1.</text>
</comment>
<dbReference type="Gene3D" id="3.30.70.1660">
    <property type="match status" value="1"/>
</dbReference>
<proteinExistence type="inferred from homology"/>
<dbReference type="InterPro" id="IPR050057">
    <property type="entry name" value="Prokaryotic/Mito_RF"/>
</dbReference>
<evidence type="ECO:0000256" key="3">
    <source>
        <dbReference type="ARBA" id="ARBA00022481"/>
    </source>
</evidence>
<dbReference type="InterPro" id="IPR045853">
    <property type="entry name" value="Pep_chain_release_fac_I_sf"/>
</dbReference>
<dbReference type="HAMAP" id="MF_00093">
    <property type="entry name" value="Rel_fac_1"/>
    <property type="match status" value="1"/>
</dbReference>
<dbReference type="RefSeq" id="WP_013177153.1">
    <property type="nucleotide sequence ID" value="NC_014221.1"/>
</dbReference>
<dbReference type="FunFam" id="3.30.160.20:FF:000004">
    <property type="entry name" value="Peptide chain release factor 1"/>
    <property type="match status" value="1"/>
</dbReference>
<evidence type="ECO:0000256" key="1">
    <source>
        <dbReference type="ARBA" id="ARBA00002986"/>
    </source>
</evidence>
<dbReference type="Pfam" id="PF00472">
    <property type="entry name" value="RF-1"/>
    <property type="match status" value="1"/>
</dbReference>
<dbReference type="FunFam" id="3.30.70.1660:FF:000002">
    <property type="entry name" value="Peptide chain release factor 1"/>
    <property type="match status" value="1"/>
</dbReference>
<comment type="similarity">
    <text evidence="2 5">Belongs to the prokaryotic/mitochondrial release factor family.</text>
</comment>
<dbReference type="NCBIfam" id="TIGR00019">
    <property type="entry name" value="prfA"/>
    <property type="match status" value="1"/>
</dbReference>
<feature type="region of interest" description="Disordered" evidence="8">
    <location>
        <begin position="346"/>
        <end position="373"/>
    </location>
</feature>
<name>D7CTC4_TRURR</name>
<evidence type="ECO:0000256" key="5">
    <source>
        <dbReference type="HAMAP-Rule" id="MF_00093"/>
    </source>
</evidence>
<dbReference type="PANTHER" id="PTHR43804:SF7">
    <property type="entry name" value="LD18447P"/>
    <property type="match status" value="1"/>
</dbReference>
<dbReference type="eggNOG" id="COG0216">
    <property type="taxonomic scope" value="Bacteria"/>
</dbReference>
<keyword evidence="11" id="KW-1185">Reference proteome</keyword>
<evidence type="ECO:0000313" key="11">
    <source>
        <dbReference type="Proteomes" id="UP000000379"/>
    </source>
</evidence>
<dbReference type="AlphaFoldDB" id="D7CTC4"/>
<reference evidence="10 11" key="2">
    <citation type="journal article" date="2011" name="Stand. Genomic Sci.">
        <title>Complete genome sequence of Truepera radiovictrix type strain (RQ-24).</title>
        <authorList>
            <person name="Ivanova N."/>
            <person name="Rohde C."/>
            <person name="Munk C."/>
            <person name="Nolan M."/>
            <person name="Lucas S."/>
            <person name="Del Rio T.G."/>
            <person name="Tice H."/>
            <person name="Deshpande S."/>
            <person name="Cheng J.F."/>
            <person name="Tapia R."/>
            <person name="Han C."/>
            <person name="Goodwin L."/>
            <person name="Pitluck S."/>
            <person name="Liolios K."/>
            <person name="Mavromatis K."/>
            <person name="Mikhailova N."/>
            <person name="Pati A."/>
            <person name="Chen A."/>
            <person name="Palaniappan K."/>
            <person name="Land M."/>
            <person name="Hauser L."/>
            <person name="Chang Y.J."/>
            <person name="Jeffries C.D."/>
            <person name="Brambilla E."/>
            <person name="Rohde M."/>
            <person name="Goker M."/>
            <person name="Tindall B.J."/>
            <person name="Woyke T."/>
            <person name="Bristow J."/>
            <person name="Eisen J.A."/>
            <person name="Markowitz V."/>
            <person name="Hugenholtz P."/>
            <person name="Kyrpides N.C."/>
            <person name="Klenk H.P."/>
            <person name="Lapidus A."/>
        </authorList>
    </citation>
    <scope>NUCLEOTIDE SEQUENCE [LARGE SCALE GENOMIC DNA]</scope>
    <source>
        <strain evidence="11">DSM 17093 / CIP 108686 / LMG 22925 / RQ-24</strain>
    </source>
</reference>
<organism evidence="10 11">
    <name type="scientific">Truepera radiovictrix (strain DSM 17093 / CIP 108686 / LMG 22925 / RQ-24)</name>
    <dbReference type="NCBI Taxonomy" id="649638"/>
    <lineage>
        <taxon>Bacteria</taxon>
        <taxon>Thermotogati</taxon>
        <taxon>Deinococcota</taxon>
        <taxon>Deinococci</taxon>
        <taxon>Trueperales</taxon>
        <taxon>Trueperaceae</taxon>
        <taxon>Truepera</taxon>
    </lineage>
</organism>
<dbReference type="NCBIfam" id="NF001859">
    <property type="entry name" value="PRK00591.1"/>
    <property type="match status" value="1"/>
</dbReference>
<dbReference type="STRING" id="649638.Trad_0645"/>
<feature type="modified residue" description="N5-methylglutamine" evidence="5">
    <location>
        <position position="230"/>
    </location>
</feature>
<keyword evidence="4 5" id="KW-0648">Protein biosynthesis</keyword>
<dbReference type="HOGENOM" id="CLU_036856_0_1_0"/>
<dbReference type="SMART" id="SM00937">
    <property type="entry name" value="PCRF"/>
    <property type="match status" value="1"/>
</dbReference>
<sequence length="373" mass="41257">MIEKLENLRREFDELEASLGDPELIADQARYREAMGRYSELQTIVRTYREYKDLVDGLQNAREALADPELAEMAREEIAALEPQLEALERRLERLLLPKDPFDDKNVIVEIRAAAGGDEASLFAAEVFEMYRRYAEAQGFKTEVLDSHPSSVGGFSKVSFEILGRGAYSKFKFESGVHRVQRVPATETQGRIHTSTVTVAVLPEAEDVDVQLSPADYRVDVFRSSGPGGQSVNTTDSAVRITYKPGTSDEIVVTCQDGKSQIKNKEKALAVLRARLLERERERAAAEAREARLVQIGSGERSEKIRTYNFPQSRITDHRIGYTTHNLSDVLLGKLDELTEALSSAEQQEQLGRLASASATAHAPSGTPTGGAA</sequence>
<dbReference type="InterPro" id="IPR000352">
    <property type="entry name" value="Pep_chain_release_fac_I"/>
</dbReference>
<keyword evidence="3 5" id="KW-0488">Methylation</keyword>
<dbReference type="EMBL" id="CP002049">
    <property type="protein sequence ID" value="ADI13781.1"/>
    <property type="molecule type" value="Genomic_DNA"/>
</dbReference>
<evidence type="ECO:0000256" key="4">
    <source>
        <dbReference type="ARBA" id="ARBA00022917"/>
    </source>
</evidence>
<dbReference type="Gene3D" id="3.30.160.20">
    <property type="match status" value="1"/>
</dbReference>
<evidence type="ECO:0000256" key="7">
    <source>
        <dbReference type="SAM" id="Coils"/>
    </source>
</evidence>
<dbReference type="SUPFAM" id="SSF75620">
    <property type="entry name" value="Release factor"/>
    <property type="match status" value="1"/>
</dbReference>
<feature type="domain" description="Prokaryotic-type class I peptide chain release factors" evidence="9">
    <location>
        <begin position="223"/>
        <end position="239"/>
    </location>
</feature>
<reference evidence="11" key="1">
    <citation type="submission" date="2010-05" db="EMBL/GenBank/DDBJ databases">
        <title>The complete genome of Truepera radiovictris DSM 17093.</title>
        <authorList>
            <consortium name="US DOE Joint Genome Institute (JGI-PGF)"/>
            <person name="Lucas S."/>
            <person name="Copeland A."/>
            <person name="Lapidus A."/>
            <person name="Glavina del Rio T."/>
            <person name="Dalin E."/>
            <person name="Tice H."/>
            <person name="Bruce D."/>
            <person name="Goodwin L."/>
            <person name="Pitluck S."/>
            <person name="Kyrpides N."/>
            <person name="Mavromatis K."/>
            <person name="Ovchinnikova G."/>
            <person name="Munk A.C."/>
            <person name="Detter J.C."/>
            <person name="Han C."/>
            <person name="Tapia R."/>
            <person name="Land M."/>
            <person name="Hauser L."/>
            <person name="Markowitz V."/>
            <person name="Cheng J.-F."/>
            <person name="Hugenholtz P."/>
            <person name="Woyke T."/>
            <person name="Wu D."/>
            <person name="Tindall B."/>
            <person name="Pomrenke H.G."/>
            <person name="Brambilla E."/>
            <person name="Klenk H.-P."/>
            <person name="Eisen J.A."/>
        </authorList>
    </citation>
    <scope>NUCLEOTIDE SEQUENCE [LARGE SCALE GENOMIC DNA]</scope>
    <source>
        <strain evidence="11">DSM 17093 / CIP 108686 / LMG 22925 / RQ-24</strain>
    </source>
</reference>
<protein>
    <recommendedName>
        <fullName evidence="5 6">Peptide chain release factor 1</fullName>
        <shortName evidence="5">RF-1</shortName>
    </recommendedName>
</protein>